<dbReference type="GO" id="GO:0003887">
    <property type="term" value="F:DNA-directed DNA polymerase activity"/>
    <property type="evidence" value="ECO:0007669"/>
    <property type="project" value="InterPro"/>
</dbReference>
<evidence type="ECO:0000256" key="2">
    <source>
        <dbReference type="ARBA" id="ARBA00022801"/>
    </source>
</evidence>
<dbReference type="RefSeq" id="WP_037259045.1">
    <property type="nucleotide sequence ID" value="NZ_QHKI01000034.1"/>
</dbReference>
<accession>A0A428Z1W1</accession>
<dbReference type="SUPFAM" id="SSF52113">
    <property type="entry name" value="BRCT domain"/>
    <property type="match status" value="1"/>
</dbReference>
<proteinExistence type="predicted"/>
<evidence type="ECO:0000256" key="1">
    <source>
        <dbReference type="ARBA" id="ARBA00022722"/>
    </source>
</evidence>
<dbReference type="Gene3D" id="3.30.420.10">
    <property type="entry name" value="Ribonuclease H-like superfamily/Ribonuclease H"/>
    <property type="match status" value="1"/>
</dbReference>
<dbReference type="GO" id="GO:0005829">
    <property type="term" value="C:cytosol"/>
    <property type="evidence" value="ECO:0007669"/>
    <property type="project" value="TreeGrafter"/>
</dbReference>
<dbReference type="PANTHER" id="PTHR30231">
    <property type="entry name" value="DNA POLYMERASE III SUBUNIT EPSILON"/>
    <property type="match status" value="1"/>
</dbReference>
<evidence type="ECO:0000313" key="5">
    <source>
        <dbReference type="EMBL" id="RSM79025.1"/>
    </source>
</evidence>
<dbReference type="GO" id="GO:0003677">
    <property type="term" value="F:DNA binding"/>
    <property type="evidence" value="ECO:0007669"/>
    <property type="project" value="InterPro"/>
</dbReference>
<protein>
    <recommendedName>
        <fullName evidence="4">Exonuclease domain-containing protein</fullName>
    </recommendedName>
</protein>
<dbReference type="CDD" id="cd06127">
    <property type="entry name" value="DEDDh"/>
    <property type="match status" value="1"/>
</dbReference>
<dbReference type="AlphaFoldDB" id="A0A428Z1W1"/>
<reference evidence="5 6" key="1">
    <citation type="submission" date="2018-05" db="EMBL/GenBank/DDBJ databases">
        <title>Evolution of GPA BGCs.</title>
        <authorList>
            <person name="Waglechner N."/>
            <person name="Wright G.D."/>
        </authorList>
    </citation>
    <scope>NUCLEOTIDE SEQUENCE [LARGE SCALE GENOMIC DNA]</scope>
    <source>
        <strain evidence="5 6">A82846</strain>
    </source>
</reference>
<keyword evidence="3" id="KW-0269">Exonuclease</keyword>
<dbReference type="GO" id="GO:0008408">
    <property type="term" value="F:3'-5' exonuclease activity"/>
    <property type="evidence" value="ECO:0007669"/>
    <property type="project" value="TreeGrafter"/>
</dbReference>
<gene>
    <name evidence="5" type="ORF">DMH04_32670</name>
</gene>
<organism evidence="5 6">
    <name type="scientific">Kibdelosporangium aridum</name>
    <dbReference type="NCBI Taxonomy" id="2030"/>
    <lineage>
        <taxon>Bacteria</taxon>
        <taxon>Bacillati</taxon>
        <taxon>Actinomycetota</taxon>
        <taxon>Actinomycetes</taxon>
        <taxon>Pseudonocardiales</taxon>
        <taxon>Pseudonocardiaceae</taxon>
        <taxon>Kibdelosporangium</taxon>
    </lineage>
</organism>
<dbReference type="FunFam" id="3.30.420.10:FF:000045">
    <property type="entry name" value="3'-5' exonuclease DinG"/>
    <property type="match status" value="1"/>
</dbReference>
<keyword evidence="1" id="KW-0540">Nuclease</keyword>
<dbReference type="Pfam" id="PF00533">
    <property type="entry name" value="BRCT"/>
    <property type="match status" value="1"/>
</dbReference>
<dbReference type="InterPro" id="IPR013520">
    <property type="entry name" value="Ribonucl_H"/>
</dbReference>
<dbReference type="InterPro" id="IPR036397">
    <property type="entry name" value="RNaseH_sf"/>
</dbReference>
<keyword evidence="2" id="KW-0378">Hydrolase</keyword>
<evidence type="ECO:0000313" key="6">
    <source>
        <dbReference type="Proteomes" id="UP000287547"/>
    </source>
</evidence>
<dbReference type="EMBL" id="QHKI01000034">
    <property type="protein sequence ID" value="RSM79025.1"/>
    <property type="molecule type" value="Genomic_DNA"/>
</dbReference>
<dbReference type="SUPFAM" id="SSF158682">
    <property type="entry name" value="TerB-like"/>
    <property type="match status" value="1"/>
</dbReference>
<dbReference type="Gene3D" id="3.40.50.10190">
    <property type="entry name" value="BRCT domain"/>
    <property type="match status" value="1"/>
</dbReference>
<evidence type="ECO:0000259" key="4">
    <source>
        <dbReference type="SMART" id="SM00479"/>
    </source>
</evidence>
<evidence type="ECO:0000256" key="3">
    <source>
        <dbReference type="ARBA" id="ARBA00022839"/>
    </source>
</evidence>
<dbReference type="GO" id="GO:0006260">
    <property type="term" value="P:DNA replication"/>
    <property type="evidence" value="ECO:0007669"/>
    <property type="project" value="InterPro"/>
</dbReference>
<dbReference type="SUPFAM" id="SSF53098">
    <property type="entry name" value="Ribonuclease H-like"/>
    <property type="match status" value="1"/>
</dbReference>
<feature type="domain" description="Exonuclease" evidence="4">
    <location>
        <begin position="4"/>
        <end position="171"/>
    </location>
</feature>
<dbReference type="InterPro" id="IPR001357">
    <property type="entry name" value="BRCT_dom"/>
</dbReference>
<dbReference type="Pfam" id="PF00929">
    <property type="entry name" value="RNase_T"/>
    <property type="match status" value="1"/>
</dbReference>
<sequence length="413" mass="45495">MVAGYAVVDVETTGLHPGWNHRIVEVAVVQLDDSGQFIDEWCTLVNPERDLGPQHIHGISAAEARRSPRFAEIAGDLGSRIAGRMVVGHNVSFDLRFLAAEFAKLGGRVPLDDKAALCTMRLSDEYLMAPGRSLATCCKAAGVVLGEAHSALHDARATAELLACLLRTVGEPEPWFDHWQEVTSRRWPELPSPTGQEVRRGTASDRSHFLARLVDGLPKVSHPLRADEYLAVLDRALLDRYLSVTEQDELVGTAQDLGLSRGDTRDLHHRYLMALAMRAWADEVVTDSEMADLRLVAALLGLPDNEIDGTVTAARQLVGLITKSRANFRLRLGDRVVFTGQMRLSREEWTERAQKAGLSVHNSVTRSTKLVVAADPDSLSGKAKKAHTYRIPIVTEDAFETFLDRMPVHHAKG</sequence>
<name>A0A428Z1W1_KIBAR</name>
<dbReference type="InterPro" id="IPR006054">
    <property type="entry name" value="DnaQ"/>
</dbReference>
<dbReference type="InterPro" id="IPR036420">
    <property type="entry name" value="BRCT_dom_sf"/>
</dbReference>
<dbReference type="NCBIfam" id="TIGR00573">
    <property type="entry name" value="dnaq"/>
    <property type="match status" value="1"/>
</dbReference>
<dbReference type="SMART" id="SM00479">
    <property type="entry name" value="EXOIII"/>
    <property type="match status" value="1"/>
</dbReference>
<comment type="caution">
    <text evidence="5">The sequence shown here is derived from an EMBL/GenBank/DDBJ whole genome shotgun (WGS) entry which is preliminary data.</text>
</comment>
<dbReference type="Proteomes" id="UP000287547">
    <property type="component" value="Unassembled WGS sequence"/>
</dbReference>
<dbReference type="InterPro" id="IPR029024">
    <property type="entry name" value="TerB-like"/>
</dbReference>
<dbReference type="OrthoDB" id="190275at2"/>
<dbReference type="PANTHER" id="PTHR30231:SF4">
    <property type="entry name" value="PROTEIN NEN2"/>
    <property type="match status" value="1"/>
</dbReference>
<dbReference type="InterPro" id="IPR012337">
    <property type="entry name" value="RNaseH-like_sf"/>
</dbReference>